<dbReference type="RefSeq" id="WP_068332450.1">
    <property type="nucleotide sequence ID" value="NZ_LVHF01000028.1"/>
</dbReference>
<organism evidence="1 2">
    <name type="scientific">Photobacterium jeanii</name>
    <dbReference type="NCBI Taxonomy" id="858640"/>
    <lineage>
        <taxon>Bacteria</taxon>
        <taxon>Pseudomonadati</taxon>
        <taxon>Pseudomonadota</taxon>
        <taxon>Gammaproteobacteria</taxon>
        <taxon>Vibrionales</taxon>
        <taxon>Vibrionaceae</taxon>
        <taxon>Photobacterium</taxon>
    </lineage>
</organism>
<evidence type="ECO:0000313" key="2">
    <source>
        <dbReference type="Proteomes" id="UP000078503"/>
    </source>
</evidence>
<proteinExistence type="predicted"/>
<dbReference type="STRING" id="858640.A3K86_14590"/>
<sequence>MKSPVDKLLTKHQELIHSDGKTVTSHTQRDEDDWVLHTLMIEDCDVPFKFRRKKKYKSLTGQKVNITYYPESEKVAGFEFEVMRIVRIKLY</sequence>
<gene>
    <name evidence="1" type="ORF">A3K86_14590</name>
</gene>
<reference evidence="1 2" key="1">
    <citation type="submission" date="2016-03" db="EMBL/GenBank/DDBJ databases">
        <title>Photobacterium proteolyticum sp. nov. a protease producing bacterium isolated from ocean sediments of Laizhou Bay.</title>
        <authorList>
            <person name="Li Y."/>
        </authorList>
    </citation>
    <scope>NUCLEOTIDE SEQUENCE [LARGE SCALE GENOMIC DNA]</scope>
    <source>
        <strain evidence="1 2">R-40508</strain>
    </source>
</reference>
<dbReference type="AlphaFoldDB" id="A0A178K9P4"/>
<evidence type="ECO:0000313" key="1">
    <source>
        <dbReference type="EMBL" id="OAN13786.1"/>
    </source>
</evidence>
<dbReference type="OrthoDB" id="5822620at2"/>
<comment type="caution">
    <text evidence="1">The sequence shown here is derived from an EMBL/GenBank/DDBJ whole genome shotgun (WGS) entry which is preliminary data.</text>
</comment>
<keyword evidence="2" id="KW-1185">Reference proteome</keyword>
<dbReference type="Proteomes" id="UP000078503">
    <property type="component" value="Unassembled WGS sequence"/>
</dbReference>
<accession>A0A178K9P4</accession>
<protein>
    <submittedName>
        <fullName evidence="1">Uncharacterized protein</fullName>
    </submittedName>
</protein>
<name>A0A178K9P4_9GAMM</name>
<dbReference type="EMBL" id="LVHF01000028">
    <property type="protein sequence ID" value="OAN13786.1"/>
    <property type="molecule type" value="Genomic_DNA"/>
</dbReference>